<accession>A0AAD5KZ03</accession>
<protein>
    <submittedName>
        <fullName evidence="1">Uncharacterized protein</fullName>
    </submittedName>
</protein>
<organism evidence="1 2">
    <name type="scientific">Daphnia sinensis</name>
    <dbReference type="NCBI Taxonomy" id="1820382"/>
    <lineage>
        <taxon>Eukaryota</taxon>
        <taxon>Metazoa</taxon>
        <taxon>Ecdysozoa</taxon>
        <taxon>Arthropoda</taxon>
        <taxon>Crustacea</taxon>
        <taxon>Branchiopoda</taxon>
        <taxon>Diplostraca</taxon>
        <taxon>Cladocera</taxon>
        <taxon>Anomopoda</taxon>
        <taxon>Daphniidae</taxon>
        <taxon>Daphnia</taxon>
        <taxon>Daphnia similis group</taxon>
    </lineage>
</organism>
<sequence length="73" mass="7916">MLPSGKTSHLQLDSSQPYGDDSGLYFVVCGGTHASIFSSSNMVFLVCMIHPAGIIYDEEDAISLQLPRQTPIQ</sequence>
<comment type="caution">
    <text evidence="1">The sequence shown here is derived from an EMBL/GenBank/DDBJ whole genome shotgun (WGS) entry which is preliminary data.</text>
</comment>
<proteinExistence type="predicted"/>
<evidence type="ECO:0000313" key="2">
    <source>
        <dbReference type="Proteomes" id="UP000820818"/>
    </source>
</evidence>
<reference evidence="1 2" key="1">
    <citation type="submission" date="2022-05" db="EMBL/GenBank/DDBJ databases">
        <title>A multi-omics perspective on studying reproductive biology in Daphnia sinensis.</title>
        <authorList>
            <person name="Jia J."/>
        </authorList>
    </citation>
    <scope>NUCLEOTIDE SEQUENCE [LARGE SCALE GENOMIC DNA]</scope>
    <source>
        <strain evidence="1 2">WSL</strain>
    </source>
</reference>
<gene>
    <name evidence="1" type="ORF">GHT06_021058</name>
</gene>
<dbReference type="EMBL" id="WJBH02000009">
    <property type="protein sequence ID" value="KAI9553165.1"/>
    <property type="molecule type" value="Genomic_DNA"/>
</dbReference>
<dbReference type="Proteomes" id="UP000820818">
    <property type="component" value="Linkage Group LG9"/>
</dbReference>
<keyword evidence="2" id="KW-1185">Reference proteome</keyword>
<name>A0AAD5KZ03_9CRUS</name>
<dbReference type="AlphaFoldDB" id="A0AAD5KZ03"/>
<evidence type="ECO:0000313" key="1">
    <source>
        <dbReference type="EMBL" id="KAI9553165.1"/>
    </source>
</evidence>